<feature type="compositionally biased region" description="Basic and acidic residues" evidence="1">
    <location>
        <begin position="18"/>
        <end position="40"/>
    </location>
</feature>
<comment type="caution">
    <text evidence="2">The sequence shown here is derived from an EMBL/GenBank/DDBJ whole genome shotgun (WGS) entry which is preliminary data.</text>
</comment>
<reference evidence="2" key="1">
    <citation type="journal article" date="2023" name="Science">
        <title>Genome structures resolve the early diversification of teleost fishes.</title>
        <authorList>
            <person name="Parey E."/>
            <person name="Louis A."/>
            <person name="Montfort J."/>
            <person name="Bouchez O."/>
            <person name="Roques C."/>
            <person name="Iampietro C."/>
            <person name="Lluch J."/>
            <person name="Castinel A."/>
            <person name="Donnadieu C."/>
            <person name="Desvignes T."/>
            <person name="Floi Bucao C."/>
            <person name="Jouanno E."/>
            <person name="Wen M."/>
            <person name="Mejri S."/>
            <person name="Dirks R."/>
            <person name="Jansen H."/>
            <person name="Henkel C."/>
            <person name="Chen W.J."/>
            <person name="Zahm M."/>
            <person name="Cabau C."/>
            <person name="Klopp C."/>
            <person name="Thompson A.W."/>
            <person name="Robinson-Rechavi M."/>
            <person name="Braasch I."/>
            <person name="Lecointre G."/>
            <person name="Bobe J."/>
            <person name="Postlethwait J.H."/>
            <person name="Berthelot C."/>
            <person name="Roest Crollius H."/>
            <person name="Guiguen Y."/>
        </authorList>
    </citation>
    <scope>NUCLEOTIDE SEQUENCE</scope>
    <source>
        <strain evidence="2">NC1722</strain>
    </source>
</reference>
<proteinExistence type="predicted"/>
<evidence type="ECO:0000313" key="3">
    <source>
        <dbReference type="Proteomes" id="UP001221898"/>
    </source>
</evidence>
<keyword evidence="3" id="KW-1185">Reference proteome</keyword>
<evidence type="ECO:0000313" key="2">
    <source>
        <dbReference type="EMBL" id="KAJ8404104.1"/>
    </source>
</evidence>
<gene>
    <name evidence="2" type="ORF">AAFF_G00344540</name>
</gene>
<feature type="region of interest" description="Disordered" evidence="1">
    <location>
        <begin position="1"/>
        <end position="98"/>
    </location>
</feature>
<sequence>MRCSGSCAESGVGPRVSECSRKEADRPGDADVIARDRDRLVTSPPNKKRVQSHSAVLFSHKPNEAGLALSSGGPDTPLLIPVPPQRPVATGPEASVID</sequence>
<protein>
    <submittedName>
        <fullName evidence="2">Uncharacterized protein</fullName>
    </submittedName>
</protein>
<organism evidence="2 3">
    <name type="scientific">Aldrovandia affinis</name>
    <dbReference type="NCBI Taxonomy" id="143900"/>
    <lineage>
        <taxon>Eukaryota</taxon>
        <taxon>Metazoa</taxon>
        <taxon>Chordata</taxon>
        <taxon>Craniata</taxon>
        <taxon>Vertebrata</taxon>
        <taxon>Euteleostomi</taxon>
        <taxon>Actinopterygii</taxon>
        <taxon>Neopterygii</taxon>
        <taxon>Teleostei</taxon>
        <taxon>Notacanthiformes</taxon>
        <taxon>Halosauridae</taxon>
        <taxon>Aldrovandia</taxon>
    </lineage>
</organism>
<name>A0AAD7SK41_9TELE</name>
<dbReference type="EMBL" id="JAINUG010000055">
    <property type="protein sequence ID" value="KAJ8404104.1"/>
    <property type="molecule type" value="Genomic_DNA"/>
</dbReference>
<evidence type="ECO:0000256" key="1">
    <source>
        <dbReference type="SAM" id="MobiDB-lite"/>
    </source>
</evidence>
<accession>A0AAD7SK41</accession>
<dbReference type="AlphaFoldDB" id="A0AAD7SK41"/>
<dbReference type="Proteomes" id="UP001221898">
    <property type="component" value="Unassembled WGS sequence"/>
</dbReference>